<proteinExistence type="predicted"/>
<organism evidence="1 2">
    <name type="scientific">Polyplax serrata</name>
    <name type="common">Common mouse louse</name>
    <dbReference type="NCBI Taxonomy" id="468196"/>
    <lineage>
        <taxon>Eukaryota</taxon>
        <taxon>Metazoa</taxon>
        <taxon>Ecdysozoa</taxon>
        <taxon>Arthropoda</taxon>
        <taxon>Hexapoda</taxon>
        <taxon>Insecta</taxon>
        <taxon>Pterygota</taxon>
        <taxon>Neoptera</taxon>
        <taxon>Paraneoptera</taxon>
        <taxon>Psocodea</taxon>
        <taxon>Troctomorpha</taxon>
        <taxon>Phthiraptera</taxon>
        <taxon>Anoplura</taxon>
        <taxon>Polyplacidae</taxon>
        <taxon>Polyplax</taxon>
    </lineage>
</organism>
<dbReference type="Proteomes" id="UP001359485">
    <property type="component" value="Unassembled WGS sequence"/>
</dbReference>
<protein>
    <submittedName>
        <fullName evidence="1">Uncharacterized protein</fullName>
    </submittedName>
</protein>
<gene>
    <name evidence="1" type="ORF">RUM44_011909</name>
</gene>
<comment type="caution">
    <text evidence="1">The sequence shown here is derived from an EMBL/GenBank/DDBJ whole genome shotgun (WGS) entry which is preliminary data.</text>
</comment>
<keyword evidence="2" id="KW-1185">Reference proteome</keyword>
<dbReference type="EMBL" id="JAWJWF010000001">
    <property type="protein sequence ID" value="KAK6640223.1"/>
    <property type="molecule type" value="Genomic_DNA"/>
</dbReference>
<sequence length="176" mass="21438">MSQQMSEKKRRGSRCLEKTHFVPDRYFDNRFCQMVKELQRIASQQVQPLQQQVKKRHEKEGGNFQYICKAQAEDESIFAKLFSTALWLTQKSVNTFREIMAEQRMKWKERNRKFFKFFLFNKDRYVSKQNKNADGFNEKSKDFYWKKLHARIWWSQPEGRMKAKNKEEHADESKGF</sequence>
<accession>A0ABR1BER2</accession>
<evidence type="ECO:0000313" key="1">
    <source>
        <dbReference type="EMBL" id="KAK6640223.1"/>
    </source>
</evidence>
<name>A0ABR1BER2_POLSC</name>
<reference evidence="1 2" key="1">
    <citation type="submission" date="2023-09" db="EMBL/GenBank/DDBJ databases">
        <title>Genomes of two closely related lineages of the louse Polyplax serrata with different host specificities.</title>
        <authorList>
            <person name="Martinu J."/>
            <person name="Tarabai H."/>
            <person name="Stefka J."/>
            <person name="Hypsa V."/>
        </authorList>
    </citation>
    <scope>NUCLEOTIDE SEQUENCE [LARGE SCALE GENOMIC DNA]</scope>
    <source>
        <strain evidence="1">98ZLc_SE</strain>
    </source>
</reference>
<evidence type="ECO:0000313" key="2">
    <source>
        <dbReference type="Proteomes" id="UP001359485"/>
    </source>
</evidence>